<organism evidence="8 9">
    <name type="scientific">Paenibacillus baekrokdamisoli</name>
    <dbReference type="NCBI Taxonomy" id="1712516"/>
    <lineage>
        <taxon>Bacteria</taxon>
        <taxon>Bacillati</taxon>
        <taxon>Bacillota</taxon>
        <taxon>Bacilli</taxon>
        <taxon>Bacillales</taxon>
        <taxon>Paenibacillaceae</taxon>
        <taxon>Paenibacillus</taxon>
    </lineage>
</organism>
<dbReference type="KEGG" id="pbk:Back11_04700"/>
<sequence>MIEKGKISAFQMAIMMYPTIIATAIISLPTIMATHAGRDMWLSPIWASLMGILIVFFTYQLNKLYPKESIVEYSGHILGQIPGKILGFVYFFVYVHDNGFVIRQYGEFIVGTFLPKTPIIVVISSMILVCAFAVRGGVEVLGRCAQMFVPVMMIILLLMCILLIPDMKPNHMFPVMEKGMKPSLMGSISAQSWFVEFIDITFLLPFLTDREKGMKWGIISVFAVMLTMVVTSIVALFLFGAITGSFNYPVMVAARYISLAGFLEHMESLVMAFWVLGAFVKISMYYYVLVLITSQWLNLSDYRPIVFPLGFLLVPISIWVAPNLQEMSHFIRTSDFFYLISIKAVIPMLLLIIVFVQQKFKKKS</sequence>
<dbReference type="GO" id="GO:0016020">
    <property type="term" value="C:membrane"/>
    <property type="evidence" value="ECO:0007669"/>
    <property type="project" value="UniProtKB-SubCell"/>
</dbReference>
<evidence type="ECO:0000256" key="7">
    <source>
        <dbReference type="ARBA" id="ARBA00023136"/>
    </source>
</evidence>
<dbReference type="Pfam" id="PF03845">
    <property type="entry name" value="Spore_permease"/>
    <property type="match status" value="1"/>
</dbReference>
<dbReference type="Gene3D" id="1.20.1740.10">
    <property type="entry name" value="Amino acid/polyamine transporter I"/>
    <property type="match status" value="1"/>
</dbReference>
<keyword evidence="7" id="KW-0472">Membrane</keyword>
<dbReference type="NCBIfam" id="TIGR00912">
    <property type="entry name" value="2A0309"/>
    <property type="match status" value="1"/>
</dbReference>
<dbReference type="InterPro" id="IPR004761">
    <property type="entry name" value="Spore_GerAB"/>
</dbReference>
<reference evidence="8 9" key="1">
    <citation type="submission" date="2018-11" db="EMBL/GenBank/DDBJ databases">
        <title>Complete genome sequence of Paenibacillus baekrokdamisoli strain KCTC 33723.</title>
        <authorList>
            <person name="Kang S.W."/>
            <person name="Lee K.C."/>
            <person name="Kim K.K."/>
            <person name="Kim J.S."/>
            <person name="Kim D.S."/>
            <person name="Ko S.H."/>
            <person name="Yang S.H."/>
            <person name="Lee J.S."/>
        </authorList>
    </citation>
    <scope>NUCLEOTIDE SEQUENCE [LARGE SCALE GENOMIC DNA]</scope>
    <source>
        <strain evidence="8 9">KCTC 33723</strain>
    </source>
</reference>
<evidence type="ECO:0000256" key="5">
    <source>
        <dbReference type="ARBA" id="ARBA00022692"/>
    </source>
</evidence>
<dbReference type="AlphaFoldDB" id="A0A3G9ISX1"/>
<evidence type="ECO:0000313" key="9">
    <source>
        <dbReference type="Proteomes" id="UP000275368"/>
    </source>
</evidence>
<evidence type="ECO:0000256" key="2">
    <source>
        <dbReference type="ARBA" id="ARBA00007998"/>
    </source>
</evidence>
<keyword evidence="4" id="KW-0309">Germination</keyword>
<dbReference type="EMBL" id="AP019308">
    <property type="protein sequence ID" value="BBH19125.1"/>
    <property type="molecule type" value="Genomic_DNA"/>
</dbReference>
<evidence type="ECO:0000256" key="1">
    <source>
        <dbReference type="ARBA" id="ARBA00004141"/>
    </source>
</evidence>
<dbReference type="PANTHER" id="PTHR34975:SF2">
    <property type="entry name" value="SPORE GERMINATION PROTEIN A2"/>
    <property type="match status" value="1"/>
</dbReference>
<keyword evidence="6" id="KW-1133">Transmembrane helix</keyword>
<evidence type="ECO:0000256" key="4">
    <source>
        <dbReference type="ARBA" id="ARBA00022544"/>
    </source>
</evidence>
<keyword evidence="3" id="KW-0813">Transport</keyword>
<protein>
    <submittedName>
        <fullName evidence="8">Germination protein</fullName>
    </submittedName>
</protein>
<dbReference type="Proteomes" id="UP000275368">
    <property type="component" value="Chromosome"/>
</dbReference>
<comment type="subcellular location">
    <subcellularLocation>
        <location evidence="1">Membrane</location>
        <topology evidence="1">Multi-pass membrane protein</topology>
    </subcellularLocation>
</comment>
<proteinExistence type="inferred from homology"/>
<dbReference type="PANTHER" id="PTHR34975">
    <property type="entry name" value="SPORE GERMINATION PROTEIN A2"/>
    <property type="match status" value="1"/>
</dbReference>
<comment type="similarity">
    <text evidence="2">Belongs to the amino acid-polyamine-organocation (APC) superfamily. Spore germination protein (SGP) (TC 2.A.3.9) family.</text>
</comment>
<keyword evidence="9" id="KW-1185">Reference proteome</keyword>
<evidence type="ECO:0000256" key="6">
    <source>
        <dbReference type="ARBA" id="ARBA00022989"/>
    </source>
</evidence>
<gene>
    <name evidence="8" type="ORF">Back11_04700</name>
</gene>
<dbReference type="GO" id="GO:0009847">
    <property type="term" value="P:spore germination"/>
    <property type="evidence" value="ECO:0007669"/>
    <property type="project" value="InterPro"/>
</dbReference>
<name>A0A3G9ISX1_9BACL</name>
<accession>A0A3G9ISX1</accession>
<evidence type="ECO:0000256" key="3">
    <source>
        <dbReference type="ARBA" id="ARBA00022448"/>
    </source>
</evidence>
<evidence type="ECO:0000313" key="8">
    <source>
        <dbReference type="EMBL" id="BBH19125.1"/>
    </source>
</evidence>
<keyword evidence="5" id="KW-0812">Transmembrane</keyword>
<dbReference type="RefSeq" id="WP_179955584.1">
    <property type="nucleotide sequence ID" value="NZ_AP019308.1"/>
</dbReference>